<name>A0A840D377_9BACE</name>
<comment type="caution">
    <text evidence="1">The sequence shown here is derived from an EMBL/GenBank/DDBJ whole genome shotgun (WGS) entry which is preliminary data.</text>
</comment>
<dbReference type="Proteomes" id="UP000560658">
    <property type="component" value="Unassembled WGS sequence"/>
</dbReference>
<keyword evidence="2" id="KW-1185">Reference proteome</keyword>
<gene>
    <name evidence="1" type="ORF">GGR06_003081</name>
</gene>
<evidence type="ECO:0000313" key="2">
    <source>
        <dbReference type="Proteomes" id="UP000560658"/>
    </source>
</evidence>
<sequence length="36" mass="4152">MVPMKFQKIVYRLHTDRMNGFTPVGQARGSAPELKF</sequence>
<protein>
    <submittedName>
        <fullName evidence="1">Uncharacterized protein</fullName>
    </submittedName>
</protein>
<evidence type="ECO:0000313" key="1">
    <source>
        <dbReference type="EMBL" id="MBB4045269.1"/>
    </source>
</evidence>
<dbReference type="AlphaFoldDB" id="A0A840D377"/>
<organism evidence="1 2">
    <name type="scientific">Bacteroides reticulotermitis</name>
    <dbReference type="NCBI Taxonomy" id="1133319"/>
    <lineage>
        <taxon>Bacteria</taxon>
        <taxon>Pseudomonadati</taxon>
        <taxon>Bacteroidota</taxon>
        <taxon>Bacteroidia</taxon>
        <taxon>Bacteroidales</taxon>
        <taxon>Bacteroidaceae</taxon>
        <taxon>Bacteroides</taxon>
    </lineage>
</organism>
<reference evidence="1" key="1">
    <citation type="submission" date="2020-08" db="EMBL/GenBank/DDBJ databases">
        <title>Genomic Encyclopedia of Type Strains, Phase IV (KMG-IV): sequencing the most valuable type-strain genomes for metagenomic binning, comparative biology and taxonomic classification.</title>
        <authorList>
            <person name="Goeker M."/>
        </authorList>
    </citation>
    <scope>NUCLEOTIDE SEQUENCE [LARGE SCALE GENOMIC DNA]</scope>
    <source>
        <strain evidence="1">DSM 105720</strain>
    </source>
</reference>
<proteinExistence type="predicted"/>
<dbReference type="EMBL" id="JACIER010000014">
    <property type="protein sequence ID" value="MBB4045269.1"/>
    <property type="molecule type" value="Genomic_DNA"/>
</dbReference>
<accession>A0A840D377</accession>